<name>A0AAE2D604_SCHME</name>
<sequence>MHFVDLLLSEVAVAGLEGATLSQLWQNLRDSRVGFPWKIDDNSKQFIWSTLLKMNSINYYVLPCRLTPQKEFSRIDCLVEMKDGTYYKLPESFPPIEFFPVSKNNHLGSSKFYDKRRDITDVIRNDLSFSMLKNVMEKWGDTLVLVASQKERNKFLFGNPSIPPNFSASLYVTLEAIAKHKYNGLPTTHQDGLLSSGMANGTIWYMRHKLEKMGVIKSQPYLAKVGKKPVMPGLLLHHRKYYLHFPFPPAMFMDRISQFLLNKPGNKCFGFEIRKLIGLTSKGIRRTLGFGVRHGWLNVVNTSFRDACATLLDKSEDDIDDDDMLSILQKTNCPIDPHHRYPCMVNLVSLKKRFSMDSWISECGQGENAFGFKKCKKEEYDIDSDDALDEEYEAVDCQMELSAIKLDNIGTNTNELNLERQQSISIVYDTQMSMNTSFLPSSSKSQCLVSAKKLLAFTPSLNIDESIAIQIVRILVLHEYTMADLLAITKTSLYNLRRTLKSLVTVGVLKAVKRSMDSTFVLYYSLFTDSDREEAQKVKLTKSTPESQTLPTVQTQRQNRRLFVLNYLSKYRIIASEYSLRQLIWDHERSIGLKIRMDRKSLRRILDELIQAKLAIVIKTKSLKGDVVIIIMNISFVFRLLFICQPDVKEDDPLILTAIKNIDLAALRNLPVQDEKSSSVIFSADQVSIIEGVNHLSSEAMTIVLHKIPALPKMRRRALIHEYLFYVIYDLPNTLHPVKLQTKGQPPVYLDDDTWRRYVAPLEPIKDMNRGWFLISEVLRGIPFGLYLRLTITTSLPRILCRWLKLDHLLTNLTQEERDHVDLELTRFRNSNMSSQKDIPIKDLLRYPLRYVELPGGSRGPLNDWLLSAKKLRSLCAMIEDISGATGLITMQKRNTSQAKTSMLAFLHRQASLLDTRSAMPSYQVLTKLARTNVLRFDFQSSADVASYWLTSERIARCTPLGHISCKDEIDPELVPPIEAKVSLEPVDDGSLLLTKWPEDILSKFRTILADGTEVVPCGACGYHPADFTYNVRNWGATRDIKSKHKGDTDGILNILDELTNFEEACGFVTPRDEVFWYWRPSLFADLNVPNILQPVNVPQTASKQPTNRRFLRNNRLHFSQKDFCKKGFQENDRSSCNNQQRIEVRDTDSIFKEICQQNTLDASGNFRPIDQHLSISLSPSENKENVINGFPSQVSSDLTPCQRVVVRRIRGILKQCKNDLYLRAPRCSWTKLEDRLLITCRVASVFIAGETRREYITTPYTFVRDVLHRYIPQLHCLKTPVTCARRLKNLLLNKGPEWISGKLLFTRVSSRPDWQLKYNFGRDKWRTMCKEETEKARLIFLELVHNIVSTFMPHVFIRLNSLKAVKRGGNHANTNIEKLTDGGVDTFVSIGSSRCEMESCYESIHLYDPNDQNVIPEVGDDRILIVLYTMYNYILASFRFSSDSSYSSTFNESLFHWIIKHYPKPQVNHAIALLMKNHIIKRPKSYDKKASSFRTVNSICIALSHRFSRWTHGEFYTQVKYIPEAQSIWSSCVNQLNLPKSDKGGNIVSDCNVINDKSRKKTRPKIQERKEVEDNKSELPKLIHKHLFAEITTGGCVAFFLEQLLFYPFVDIKISIKVEDIVLVGSNQAYTDDTLDLLPLQTVKQISAVQLKPTELRKDLLYRMGVSNEVLNDPLFIGDYNFMRHSRWFDHHLSFTGGYIQAILTDNNSENTSWSLPKLSRSLLSSLKPIVQKASSSLVFQMPDFDVNSLNGNPADDESNVNVDLDMKVEDSLAYRLEDYIRTGRFTGRSVMEIKENIGDRPNVSNALKNLLDSKVVFNVGSVHSRFVHHRHIRLWLIHLKPNMNLRNSTQLIKDSKLEPIAHQPKRSKLDTTVPSVIESQTSSIHSRKDFPNMDDIPSGYFFPQPWFSEIGSPKPRLFCDVLQSLCAQLSNCGGTTLALFAQQHQTLFGQQTIRQLLCHLQEMGAIRMIRVVANSQPCLFSDRVTYTISDDILLASPEELTLIPEPNYVTIIGTFTDMYLRQNKSNNSNTGGEIIKENVITNINNDLNSQSV</sequence>
<feature type="domain" description="GTF3C1 extended winged-helix" evidence="8">
    <location>
        <begin position="554"/>
        <end position="662"/>
    </location>
</feature>
<keyword evidence="3" id="KW-0238">DNA-binding</keyword>
<evidence type="ECO:0000259" key="6">
    <source>
        <dbReference type="Pfam" id="PF04182"/>
    </source>
</evidence>
<gene>
    <name evidence="9" type="ORF">MN116_003985</name>
</gene>
<dbReference type="GO" id="GO:0005634">
    <property type="term" value="C:nucleus"/>
    <property type="evidence" value="ECO:0007669"/>
    <property type="project" value="UniProtKB-SubCell"/>
</dbReference>
<dbReference type="InterPro" id="IPR056467">
    <property type="entry name" value="eWH_GTF3C1"/>
</dbReference>
<evidence type="ECO:0000259" key="8">
    <source>
        <dbReference type="Pfam" id="PF24101"/>
    </source>
</evidence>
<dbReference type="Pfam" id="PF04182">
    <property type="entry name" value="B-block_TFIIIC"/>
    <property type="match status" value="1"/>
</dbReference>
<organism evidence="9 10">
    <name type="scientific">Schistosoma mekongi</name>
    <name type="common">Parasitic worm</name>
    <dbReference type="NCBI Taxonomy" id="38744"/>
    <lineage>
        <taxon>Eukaryota</taxon>
        <taxon>Metazoa</taxon>
        <taxon>Spiralia</taxon>
        <taxon>Lophotrochozoa</taxon>
        <taxon>Platyhelminthes</taxon>
        <taxon>Trematoda</taxon>
        <taxon>Digenea</taxon>
        <taxon>Strigeidida</taxon>
        <taxon>Schistosomatoidea</taxon>
        <taxon>Schistosomatidae</taxon>
        <taxon>Schistosoma</taxon>
    </lineage>
</organism>
<feature type="domain" description="General transcription factor 3C polypeptide 1 winged-helix" evidence="7">
    <location>
        <begin position="4"/>
        <end position="60"/>
    </location>
</feature>
<dbReference type="Proteomes" id="UP001292079">
    <property type="component" value="Unassembled WGS sequence"/>
</dbReference>
<dbReference type="InterPro" id="IPR007309">
    <property type="entry name" value="TFIIIC_Bblock-bd"/>
</dbReference>
<keyword evidence="10" id="KW-1185">Reference proteome</keyword>
<evidence type="ECO:0000256" key="2">
    <source>
        <dbReference type="ARBA" id="ARBA00022553"/>
    </source>
</evidence>
<accession>A0AAE2D604</accession>
<dbReference type="GO" id="GO:0042791">
    <property type="term" value="P:5S class rRNA transcription by RNA polymerase III"/>
    <property type="evidence" value="ECO:0007669"/>
    <property type="project" value="TreeGrafter"/>
</dbReference>
<dbReference type="Pfam" id="PF23704">
    <property type="entry name" value="WHD_GTF3C1_N"/>
    <property type="match status" value="1"/>
</dbReference>
<evidence type="ECO:0000256" key="1">
    <source>
        <dbReference type="ARBA" id="ARBA00004123"/>
    </source>
</evidence>
<reference evidence="9" key="2">
    <citation type="journal article" date="2023" name="Infect Dis Poverty">
        <title>Chromosome-scale genome of the human blood fluke Schistosoma mekongi and its implications for public health.</title>
        <authorList>
            <person name="Zhou M."/>
            <person name="Xu L."/>
            <person name="Xu D."/>
            <person name="Chen W."/>
            <person name="Khan J."/>
            <person name="Hu Y."/>
            <person name="Huang H."/>
            <person name="Wei H."/>
            <person name="Zhang Y."/>
            <person name="Chusongsang P."/>
            <person name="Tanasarnprasert K."/>
            <person name="Hu X."/>
            <person name="Limpanont Y."/>
            <person name="Lv Z."/>
        </authorList>
    </citation>
    <scope>NUCLEOTIDE SEQUENCE</scope>
    <source>
        <strain evidence="9">LV_2022a</strain>
    </source>
</reference>
<dbReference type="CDD" id="cd16169">
    <property type="entry name" value="Tau138_eWH"/>
    <property type="match status" value="1"/>
</dbReference>
<evidence type="ECO:0000256" key="5">
    <source>
        <dbReference type="ARBA" id="ARBA00023242"/>
    </source>
</evidence>
<evidence type="ECO:0008006" key="11">
    <source>
        <dbReference type="Google" id="ProtNLM"/>
    </source>
</evidence>
<dbReference type="EMBL" id="JALJAT010000002">
    <property type="protein sequence ID" value="KAK4472763.1"/>
    <property type="molecule type" value="Genomic_DNA"/>
</dbReference>
<dbReference type="InterPro" id="IPR044210">
    <property type="entry name" value="Tfc3-like"/>
</dbReference>
<dbReference type="InterPro" id="IPR056428">
    <property type="entry name" value="WH_GTF3C1"/>
</dbReference>
<proteinExistence type="predicted"/>
<keyword evidence="4" id="KW-0804">Transcription</keyword>
<dbReference type="InterPro" id="IPR035625">
    <property type="entry name" value="Tfc3-like_eWH"/>
</dbReference>
<reference evidence="9" key="1">
    <citation type="submission" date="2022-04" db="EMBL/GenBank/DDBJ databases">
        <authorList>
            <person name="Xu L."/>
            <person name="Lv Z."/>
        </authorList>
    </citation>
    <scope>NUCLEOTIDE SEQUENCE</scope>
    <source>
        <strain evidence="9">LV_2022a</strain>
    </source>
</reference>
<evidence type="ECO:0000256" key="4">
    <source>
        <dbReference type="ARBA" id="ARBA00023163"/>
    </source>
</evidence>
<dbReference type="GO" id="GO:0000127">
    <property type="term" value="C:transcription factor TFIIIC complex"/>
    <property type="evidence" value="ECO:0007669"/>
    <property type="project" value="InterPro"/>
</dbReference>
<feature type="domain" description="B-block binding subunit of TFIIIC" evidence="6">
    <location>
        <begin position="171"/>
        <end position="242"/>
    </location>
</feature>
<keyword evidence="2" id="KW-0597">Phosphoprotein</keyword>
<dbReference type="PANTHER" id="PTHR15180">
    <property type="entry name" value="GENERAL TRANSCRIPTION FACTOR 3C POLYPEPTIDE 1"/>
    <property type="match status" value="1"/>
</dbReference>
<protein>
    <recommendedName>
        <fullName evidence="11">B-block binding subunit of TFIIIC domain-containing protein</fullName>
    </recommendedName>
</protein>
<dbReference type="GO" id="GO:0006384">
    <property type="term" value="P:transcription initiation at RNA polymerase III promoter"/>
    <property type="evidence" value="ECO:0007669"/>
    <property type="project" value="InterPro"/>
</dbReference>
<dbReference type="PANTHER" id="PTHR15180:SF1">
    <property type="entry name" value="GENERAL TRANSCRIPTION FACTOR 3C POLYPEPTIDE 1"/>
    <property type="match status" value="1"/>
</dbReference>
<dbReference type="GO" id="GO:0003677">
    <property type="term" value="F:DNA binding"/>
    <property type="evidence" value="ECO:0007669"/>
    <property type="project" value="UniProtKB-KW"/>
</dbReference>
<evidence type="ECO:0000259" key="7">
    <source>
        <dbReference type="Pfam" id="PF23704"/>
    </source>
</evidence>
<comment type="caution">
    <text evidence="9">The sequence shown here is derived from an EMBL/GenBank/DDBJ whole genome shotgun (WGS) entry which is preliminary data.</text>
</comment>
<evidence type="ECO:0000313" key="10">
    <source>
        <dbReference type="Proteomes" id="UP001292079"/>
    </source>
</evidence>
<evidence type="ECO:0000313" key="9">
    <source>
        <dbReference type="EMBL" id="KAK4472763.1"/>
    </source>
</evidence>
<keyword evidence="5" id="KW-0539">Nucleus</keyword>
<dbReference type="Pfam" id="PF24101">
    <property type="entry name" value="WHD_GTF3C1"/>
    <property type="match status" value="1"/>
</dbReference>
<evidence type="ECO:0000256" key="3">
    <source>
        <dbReference type="ARBA" id="ARBA00023125"/>
    </source>
</evidence>
<comment type="subcellular location">
    <subcellularLocation>
        <location evidence="1">Nucleus</location>
    </subcellularLocation>
</comment>